<comment type="subcellular location">
    <subcellularLocation>
        <location evidence="1">Membrane</location>
        <topology evidence="1">Multi-pass membrane protein</topology>
    </subcellularLocation>
</comment>
<evidence type="ECO:0000256" key="5">
    <source>
        <dbReference type="SAM" id="MobiDB-lite"/>
    </source>
</evidence>
<dbReference type="OrthoDB" id="5367052at2759"/>
<organism evidence="7 8">
    <name type="scientific">Cryoendolithus antarcticus</name>
    <dbReference type="NCBI Taxonomy" id="1507870"/>
    <lineage>
        <taxon>Eukaryota</taxon>
        <taxon>Fungi</taxon>
        <taxon>Dikarya</taxon>
        <taxon>Ascomycota</taxon>
        <taxon>Pezizomycotina</taxon>
        <taxon>Dothideomycetes</taxon>
        <taxon>Dothideomycetidae</taxon>
        <taxon>Cladosporiales</taxon>
        <taxon>Cladosporiaceae</taxon>
        <taxon>Cryoendolithus</taxon>
    </lineage>
</organism>
<reference evidence="8" key="1">
    <citation type="submission" date="2017-03" db="EMBL/GenBank/DDBJ databases">
        <title>Genomes of endolithic fungi from Antarctica.</title>
        <authorList>
            <person name="Coleine C."/>
            <person name="Masonjones S."/>
            <person name="Stajich J.E."/>
        </authorList>
    </citation>
    <scope>NUCLEOTIDE SEQUENCE [LARGE SCALE GENOMIC DNA]</scope>
    <source>
        <strain evidence="8">CCFEE 5527</strain>
    </source>
</reference>
<dbReference type="PANTHER" id="PTHR43066:SF21">
    <property type="entry name" value="UBIQUITIN-ASSOCIATED DOMAIN-CONTAINING PROTEIN 2"/>
    <property type="match status" value="1"/>
</dbReference>
<protein>
    <submittedName>
        <fullName evidence="7">Uncharacterized protein</fullName>
    </submittedName>
</protein>
<evidence type="ECO:0000256" key="1">
    <source>
        <dbReference type="ARBA" id="ARBA00004141"/>
    </source>
</evidence>
<dbReference type="SMART" id="SM01160">
    <property type="entry name" value="DUF1751"/>
    <property type="match status" value="1"/>
</dbReference>
<dbReference type="GO" id="GO:0004252">
    <property type="term" value="F:serine-type endopeptidase activity"/>
    <property type="evidence" value="ECO:0007669"/>
    <property type="project" value="TreeGrafter"/>
</dbReference>
<evidence type="ECO:0000313" key="7">
    <source>
        <dbReference type="EMBL" id="OQO11111.1"/>
    </source>
</evidence>
<feature type="region of interest" description="Disordered" evidence="5">
    <location>
        <begin position="962"/>
        <end position="991"/>
    </location>
</feature>
<feature type="compositionally biased region" description="Low complexity" evidence="5">
    <location>
        <begin position="518"/>
        <end position="533"/>
    </location>
</feature>
<feature type="region of interest" description="Disordered" evidence="5">
    <location>
        <begin position="378"/>
        <end position="653"/>
    </location>
</feature>
<feature type="transmembrane region" description="Helical" evidence="6">
    <location>
        <begin position="120"/>
        <end position="138"/>
    </location>
</feature>
<dbReference type="PANTHER" id="PTHR43066">
    <property type="entry name" value="RHOMBOID-RELATED PROTEIN"/>
    <property type="match status" value="1"/>
</dbReference>
<evidence type="ECO:0000256" key="3">
    <source>
        <dbReference type="ARBA" id="ARBA00022989"/>
    </source>
</evidence>
<proteinExistence type="predicted"/>
<feature type="transmembrane region" description="Helical" evidence="6">
    <location>
        <begin position="87"/>
        <end position="108"/>
    </location>
</feature>
<feature type="region of interest" description="Disordered" evidence="5">
    <location>
        <begin position="906"/>
        <end position="946"/>
    </location>
</feature>
<name>A0A1V8TIN7_9PEZI</name>
<gene>
    <name evidence="7" type="ORF">B0A48_05366</name>
</gene>
<evidence type="ECO:0000256" key="2">
    <source>
        <dbReference type="ARBA" id="ARBA00022692"/>
    </source>
</evidence>
<feature type="compositionally biased region" description="Pro residues" evidence="5">
    <location>
        <begin position="387"/>
        <end position="400"/>
    </location>
</feature>
<feature type="region of interest" description="Disordered" evidence="5">
    <location>
        <begin position="1004"/>
        <end position="1032"/>
    </location>
</feature>
<keyword evidence="8" id="KW-1185">Reference proteome</keyword>
<feature type="transmembrane region" description="Helical" evidence="6">
    <location>
        <begin position="52"/>
        <end position="75"/>
    </location>
</feature>
<keyword evidence="3 6" id="KW-1133">Transmembrane helix</keyword>
<feature type="compositionally biased region" description="Basic and acidic residues" evidence="5">
    <location>
        <begin position="934"/>
        <end position="946"/>
    </location>
</feature>
<feature type="region of interest" description="Disordered" evidence="5">
    <location>
        <begin position="285"/>
        <end position="366"/>
    </location>
</feature>
<feature type="compositionally biased region" description="Low complexity" evidence="5">
    <location>
        <begin position="743"/>
        <end position="756"/>
    </location>
</feature>
<sequence length="1442" mass="157663">MLASGFTNAPVSQALVVATVAGAIVASLTDTKYVLWIEVRPHLLDYLQYWRLLTWPVVFTNSTEVLFGTMTLYQLRVIERLWGSRKFASFIVSTYIYTALIPPVLLAVIIRPLSFGRINYLPAGPTAMIFALLAQYHASIPYSYKYRLSSSVASTTSDGQAHGLLLTSKATSYLLPLQLALSQLPGSAIAAGVGWILGFAYRRELLPGTVKWRLPYWILGGVEQKQRYDSLRRRMEGEEESDWSDPAQTAFPYSPSTPVASNLRTAGSALLEPQSAVTAVRVQLPGPRGDSMAQPYNPRQWSGHGSHLARSQQASPLARDTREVTGMEAAMPSPPPPYSPESPEATLSPRGIRPSPMLDQGGFVSSPLASESFSAAAPMASTLRQSPQPPMSPAFPPPPGQLSRYRERSASGQRLFNTIQSLTSRGKQPVSNEVPTGHAMSYSAPGEDNRPPAARRAASTGHVYPSNTTPLSMRPTAGPSTGRSSPEAQWQPGMPLPGPPPGLPPIGARAQSLNRYPTATSSRSNTSSSASANEQQPVQRRAAQPSSLGPVPPTPADWVEDQDEEPPGSADFARRVNETVMPPLRIDTGAHREASLTRRPAQRDASAQGIRERRSKSRASREPGSNLMSPVSDDSRPSDLLLSTVEGSISQRREHLRKISGYASVSAYANTLPQRSPKSQDQLPGREPPAQAPGNVLTPPYTPAVGGQSASHSSKRLMPGSASSDRPISHLLHAPIDDSSNMPAPLSPARPSSSASIQPVSKLDAFHLQALERHRAFIEKEANATSDEERLELFATYLVHESRLRRDRYSTAYNAMAGDIVDMTRDMWRSYTGTGKRAVTPSTSMSSLDHTIPSWASDGRPGSANANMPSSASSMGEFTPGTDASSMGDAGDLIERAERQWGEQFKPSLSPIPSMAVSTVPDEDDSRGRAPSRWWEKSDSGSVGKPDRIVKTLRETKYMGVTAATLQDDPRDSPDPLRSTPTPGTSSFALAHNEYPPEKVGWHEGDDFNTPMATPAKPGAERKPSTNSTEQLDISRLITLPPPYPRHHPAVNNSHPLLSDLRTNHRQLADRAEIQTIQDAYLEKDFSVQRSQHEESKARRLALRTSVQEKLNSGEMTFAGAAEAEASFDSAEAERGKTAARANFDTFEAAVSHPLNTLLTARLETANSSIASLCADLETHGSASHANETQEEGDERPERLEKLTLLKWLFEAREGLHKEMFELHAQRGEKYAEVILTPYRLAHQQAKLDEAETFFAKDSKERQVQFAREAAKRFAELEGVVEWNVSRGVEDQLSAFWDIAPGLLGTVQLVPCHDEEALGRVEVMIPPAEYDENPGLREWPLQYLYSLLSHAEKSAYQFIESQINSLCLLHEVRSARVKVEGRVEGRDGAGREQERLDAELKEKVGEVERLWGEALGEGLEGCKDAVRIWLEGRGGWVEGLEG</sequence>
<keyword evidence="2 6" id="KW-0812">Transmembrane</keyword>
<feature type="compositionally biased region" description="Polar residues" evidence="5">
    <location>
        <begin position="478"/>
        <end position="488"/>
    </location>
</feature>
<feature type="compositionally biased region" description="Polar residues" evidence="5">
    <location>
        <begin position="673"/>
        <end position="682"/>
    </location>
</feature>
<dbReference type="EMBL" id="NAJO01000007">
    <property type="protein sequence ID" value="OQO11111.1"/>
    <property type="molecule type" value="Genomic_DNA"/>
</dbReference>
<feature type="region of interest" description="Disordered" evidence="5">
    <location>
        <begin position="673"/>
        <end position="756"/>
    </location>
</feature>
<dbReference type="InterPro" id="IPR035952">
    <property type="entry name" value="Rhomboid-like_sf"/>
</dbReference>
<evidence type="ECO:0000256" key="6">
    <source>
        <dbReference type="SAM" id="Phobius"/>
    </source>
</evidence>
<dbReference type="Proteomes" id="UP000192596">
    <property type="component" value="Unassembled WGS sequence"/>
</dbReference>
<dbReference type="STRING" id="1507870.A0A1V8TIN7"/>
<feature type="compositionally biased region" description="Low complexity" evidence="5">
    <location>
        <begin position="861"/>
        <end position="876"/>
    </location>
</feature>
<feature type="compositionally biased region" description="Pro residues" evidence="5">
    <location>
        <begin position="494"/>
        <end position="504"/>
    </location>
</feature>
<feature type="region of interest" description="Disordered" evidence="5">
    <location>
        <begin position="853"/>
        <end position="877"/>
    </location>
</feature>
<evidence type="ECO:0000256" key="4">
    <source>
        <dbReference type="ARBA" id="ARBA00023136"/>
    </source>
</evidence>
<dbReference type="InParanoid" id="A0A1V8TIN7"/>
<evidence type="ECO:0000313" key="8">
    <source>
        <dbReference type="Proteomes" id="UP000192596"/>
    </source>
</evidence>
<keyword evidence="4 6" id="KW-0472">Membrane</keyword>
<dbReference type="SUPFAM" id="SSF144091">
    <property type="entry name" value="Rhomboid-like"/>
    <property type="match status" value="1"/>
</dbReference>
<feature type="compositionally biased region" description="Polar residues" evidence="5">
    <location>
        <begin position="410"/>
        <end position="434"/>
    </location>
</feature>
<dbReference type="GO" id="GO:0016020">
    <property type="term" value="C:membrane"/>
    <property type="evidence" value="ECO:0007669"/>
    <property type="project" value="UniProtKB-SubCell"/>
</dbReference>
<comment type="caution">
    <text evidence="7">The sequence shown here is derived from an EMBL/GenBank/DDBJ whole genome shotgun (WGS) entry which is preliminary data.</text>
</comment>
<feature type="transmembrane region" description="Helical" evidence="6">
    <location>
        <begin position="12"/>
        <end position="31"/>
    </location>
</feature>
<accession>A0A1V8TIN7</accession>